<sequence length="96" mass="11153">MMNQFEPPIVSVIGGVAKIGDRVRLHPRAKADAFDMLLESRLARVEEIKQDFEDRMYLVVTLEDDPGNEQEEDRVLPGHRFFFYPGEVELVEEEFV</sequence>
<proteinExistence type="predicted"/>
<dbReference type="EMBL" id="BNJJ01000004">
    <property type="protein sequence ID" value="GHO83858.1"/>
    <property type="molecule type" value="Genomic_DNA"/>
</dbReference>
<name>A0ABQ3VDX1_9CHLR</name>
<accession>A0ABQ3VDX1</accession>
<evidence type="ECO:0000313" key="2">
    <source>
        <dbReference type="Proteomes" id="UP000635565"/>
    </source>
</evidence>
<protein>
    <submittedName>
        <fullName evidence="1">Uncharacterized protein</fullName>
    </submittedName>
</protein>
<keyword evidence="2" id="KW-1185">Reference proteome</keyword>
<organism evidence="1 2">
    <name type="scientific">Dictyobacter formicarum</name>
    <dbReference type="NCBI Taxonomy" id="2778368"/>
    <lineage>
        <taxon>Bacteria</taxon>
        <taxon>Bacillati</taxon>
        <taxon>Chloroflexota</taxon>
        <taxon>Ktedonobacteria</taxon>
        <taxon>Ktedonobacterales</taxon>
        <taxon>Dictyobacteraceae</taxon>
        <taxon>Dictyobacter</taxon>
    </lineage>
</organism>
<dbReference type="Proteomes" id="UP000635565">
    <property type="component" value="Unassembled WGS sequence"/>
</dbReference>
<comment type="caution">
    <text evidence="1">The sequence shown here is derived from an EMBL/GenBank/DDBJ whole genome shotgun (WGS) entry which is preliminary data.</text>
</comment>
<reference evidence="1 2" key="1">
    <citation type="journal article" date="2021" name="Int. J. Syst. Evol. Microbiol.">
        <title>Reticulibacter mediterranei gen. nov., sp. nov., within the new family Reticulibacteraceae fam. nov., and Ktedonospora formicarum gen. nov., sp. nov., Ktedonobacter robiniae sp. nov., Dictyobacter formicarum sp. nov. and Dictyobacter arantiisoli sp. nov., belonging to the class Ktedonobacteria.</title>
        <authorList>
            <person name="Yabe S."/>
            <person name="Zheng Y."/>
            <person name="Wang C.M."/>
            <person name="Sakai Y."/>
            <person name="Abe K."/>
            <person name="Yokota A."/>
            <person name="Donadio S."/>
            <person name="Cavaletti L."/>
            <person name="Monciardini P."/>
        </authorList>
    </citation>
    <scope>NUCLEOTIDE SEQUENCE [LARGE SCALE GENOMIC DNA]</scope>
    <source>
        <strain evidence="1 2">SOSP1-9</strain>
    </source>
</reference>
<evidence type="ECO:0000313" key="1">
    <source>
        <dbReference type="EMBL" id="GHO83858.1"/>
    </source>
</evidence>
<gene>
    <name evidence="1" type="ORF">KSZ_18640</name>
</gene>
<dbReference type="RefSeq" id="WP_201361498.1">
    <property type="nucleotide sequence ID" value="NZ_BNJJ01000004.1"/>
</dbReference>